<dbReference type="SUPFAM" id="SSF51269">
    <property type="entry name" value="AFP III-like domain"/>
    <property type="match status" value="1"/>
</dbReference>
<dbReference type="InterPro" id="IPR013974">
    <property type="entry name" value="SAF"/>
</dbReference>
<feature type="domain" description="AFP-like" evidence="2">
    <location>
        <begin position="405"/>
        <end position="463"/>
    </location>
</feature>
<dbReference type="Proteomes" id="UP000606935">
    <property type="component" value="Unassembled WGS sequence"/>
</dbReference>
<dbReference type="SUPFAM" id="SSF51658">
    <property type="entry name" value="Xylose isomerase-like"/>
    <property type="match status" value="1"/>
</dbReference>
<dbReference type="Pfam" id="PF01261">
    <property type="entry name" value="AP_endonuc_2"/>
    <property type="match status" value="1"/>
</dbReference>
<name>A0A918DLH8_9ALTE</name>
<dbReference type="PANTHER" id="PTHR42966">
    <property type="entry name" value="N-ACETYLNEURAMINATE SYNTHASE"/>
    <property type="match status" value="1"/>
</dbReference>
<dbReference type="SUPFAM" id="SSF51569">
    <property type="entry name" value="Aldolase"/>
    <property type="match status" value="1"/>
</dbReference>
<reference evidence="3" key="2">
    <citation type="submission" date="2020-09" db="EMBL/GenBank/DDBJ databases">
        <authorList>
            <person name="Sun Q."/>
            <person name="Zhou Y."/>
        </authorList>
    </citation>
    <scope>NUCLEOTIDE SEQUENCE</scope>
    <source>
        <strain evidence="3">CGMCC 1.7086</strain>
    </source>
</reference>
<reference evidence="3" key="1">
    <citation type="journal article" date="2014" name="Int. J. Syst. Evol. Microbiol.">
        <title>Complete genome sequence of Corynebacterium casei LMG S-19264T (=DSM 44701T), isolated from a smear-ripened cheese.</title>
        <authorList>
            <consortium name="US DOE Joint Genome Institute (JGI-PGF)"/>
            <person name="Walter F."/>
            <person name="Albersmeier A."/>
            <person name="Kalinowski J."/>
            <person name="Ruckert C."/>
        </authorList>
    </citation>
    <scope>NUCLEOTIDE SEQUENCE</scope>
    <source>
        <strain evidence="3">CGMCC 1.7086</strain>
    </source>
</reference>
<proteinExistence type="predicted"/>
<dbReference type="GO" id="GO:0047444">
    <property type="term" value="F:N-acylneuraminate-9-phosphate synthase activity"/>
    <property type="evidence" value="ECO:0007669"/>
    <property type="project" value="TreeGrafter"/>
</dbReference>
<keyword evidence="4" id="KW-1185">Reference proteome</keyword>
<dbReference type="Gene3D" id="3.90.1210.10">
    <property type="entry name" value="Antifreeze-like/N-acetylneuraminic acid synthase C-terminal domain"/>
    <property type="match status" value="1"/>
</dbReference>
<dbReference type="Pfam" id="PF03102">
    <property type="entry name" value="NeuB"/>
    <property type="match status" value="1"/>
</dbReference>
<dbReference type="Gene3D" id="3.10.580.10">
    <property type="entry name" value="CBS-domain"/>
    <property type="match status" value="1"/>
</dbReference>
<dbReference type="Gene3D" id="3.20.20.150">
    <property type="entry name" value="Divalent-metal-dependent TIM barrel enzymes"/>
    <property type="match status" value="1"/>
</dbReference>
<dbReference type="InterPro" id="IPR046342">
    <property type="entry name" value="CBS_dom_sf"/>
</dbReference>
<dbReference type="PROSITE" id="PS50844">
    <property type="entry name" value="AFP_LIKE"/>
    <property type="match status" value="1"/>
</dbReference>
<dbReference type="InterPro" id="IPR036237">
    <property type="entry name" value="Xyl_isomerase-like_sf"/>
</dbReference>
<dbReference type="SUPFAM" id="SSF54631">
    <property type="entry name" value="CBS-domain pair"/>
    <property type="match status" value="1"/>
</dbReference>
<keyword evidence="1" id="KW-0129">CBS domain</keyword>
<dbReference type="InterPro" id="IPR051690">
    <property type="entry name" value="PseI-like"/>
</dbReference>
<protein>
    <submittedName>
        <fullName evidence="3">Acetylneuraminic acid synthetase</fullName>
    </submittedName>
</protein>
<dbReference type="Pfam" id="PF08666">
    <property type="entry name" value="SAF"/>
    <property type="match status" value="1"/>
</dbReference>
<dbReference type="Gene3D" id="3.20.20.70">
    <property type="entry name" value="Aldolase class I"/>
    <property type="match status" value="1"/>
</dbReference>
<dbReference type="InterPro" id="IPR013785">
    <property type="entry name" value="Aldolase_TIM"/>
</dbReference>
<evidence type="ECO:0000256" key="1">
    <source>
        <dbReference type="ARBA" id="ARBA00023122"/>
    </source>
</evidence>
<dbReference type="InterPro" id="IPR013132">
    <property type="entry name" value="PseI/NeuA/B-like_N"/>
</dbReference>
<sequence length="750" mass="84582">MIVERNINRFIVFTDDELGHALQKISNNKSRIIFALSQNGVLEGILTDGDVRRWLLQTDDFNLKLPVSSACNTNYISAEEDSHPNEIEKLFSDRIEYVPLLDKQGRLVAIASHKPQVLKIGSFTISDESKVFIIAEIGNNHNGDIQLAKRLVDEAITAGADCAKFQLRHLDSMYRRAKDDTCGEDLGAEYTLDLLTRFQLSTEQMFEVFDYCKLKGILPLCTPWDKTSLEALERYGMPAYKVASADLTNHGLLAKLAKTGKPLLCSTGMSTESEIKDAIALLKQLGASFVLLHCNSTYPAPFKDINLKYISRLRDLSGGGFVGYSGHERGTSVAISAVAIGAKVIEKHFTLDRNMEGNDHRVSLLPDEFKQLAQGIREVEQAIGHSDSRKVTQGEMMNREVLGKSLLSNREIKAGDIITELDIDIRSPGKGLAPYFKETLIGRKALRDIKEGDFFYQSDLADSVITSRSYKFTRPFGIPARYHDFSNLAAKSNLDFVEFHLSYKDLDLEPAKFLDKNGYQLDFLVHSPELFSGDHIMDLCSDDESYRKRSILELQNVINATRKLKPYFHKNDKPLIIINAGGFTLDGFMKRTDRERKYEIIAESLDEIDSEGVEIIPQTMPPYPWHFGGQRFHNLFMDADDISKYCDKYNSRICLDVSHSKLACNLTKESFSQFIQKVAPYTAHLHIVDADGIDGEGLQIDEGEIDFADLADNLSKLCPRASFIPEIWQGHKNDGEGFWIALEKLEKYNF</sequence>
<dbReference type="AlphaFoldDB" id="A0A918DLH8"/>
<dbReference type="InterPro" id="IPR013022">
    <property type="entry name" value="Xyl_isomerase-like_TIM-brl"/>
</dbReference>
<dbReference type="InterPro" id="IPR006190">
    <property type="entry name" value="SAF_AFP_Neu5Ac"/>
</dbReference>
<gene>
    <name evidence="3" type="primary">spsE</name>
    <name evidence="3" type="ORF">GCM10010982_35380</name>
</gene>
<evidence type="ECO:0000313" key="4">
    <source>
        <dbReference type="Proteomes" id="UP000606935"/>
    </source>
</evidence>
<accession>A0A918DLH8</accession>
<dbReference type="RefSeq" id="WP_188698340.1">
    <property type="nucleotide sequence ID" value="NZ_BMLS01000007.1"/>
</dbReference>
<comment type="caution">
    <text evidence="3">The sequence shown here is derived from an EMBL/GenBank/DDBJ whole genome shotgun (WGS) entry which is preliminary data.</text>
</comment>
<evidence type="ECO:0000259" key="2">
    <source>
        <dbReference type="PROSITE" id="PS50844"/>
    </source>
</evidence>
<dbReference type="GO" id="GO:0016051">
    <property type="term" value="P:carbohydrate biosynthetic process"/>
    <property type="evidence" value="ECO:0007669"/>
    <property type="project" value="InterPro"/>
</dbReference>
<organism evidence="3 4">
    <name type="scientific">Bowmanella pacifica</name>
    <dbReference type="NCBI Taxonomy" id="502051"/>
    <lineage>
        <taxon>Bacteria</taxon>
        <taxon>Pseudomonadati</taxon>
        <taxon>Pseudomonadota</taxon>
        <taxon>Gammaproteobacteria</taxon>
        <taxon>Alteromonadales</taxon>
        <taxon>Alteromonadaceae</taxon>
        <taxon>Bowmanella</taxon>
    </lineage>
</organism>
<dbReference type="InterPro" id="IPR057736">
    <property type="entry name" value="SAF_PseI/NeuA/NeuB"/>
</dbReference>
<dbReference type="CDD" id="cd11615">
    <property type="entry name" value="SAF_NeuB_like"/>
    <property type="match status" value="1"/>
</dbReference>
<evidence type="ECO:0000313" key="3">
    <source>
        <dbReference type="EMBL" id="GGO73863.1"/>
    </source>
</evidence>
<dbReference type="InterPro" id="IPR036732">
    <property type="entry name" value="AFP_Neu5c_C_sf"/>
</dbReference>
<dbReference type="SMART" id="SM00858">
    <property type="entry name" value="SAF"/>
    <property type="match status" value="1"/>
</dbReference>
<dbReference type="EMBL" id="BMLS01000007">
    <property type="protein sequence ID" value="GGO73863.1"/>
    <property type="molecule type" value="Genomic_DNA"/>
</dbReference>
<dbReference type="PANTHER" id="PTHR42966:SF3">
    <property type="entry name" value="BLR5971 PROTEIN"/>
    <property type="match status" value="1"/>
</dbReference>